<gene>
    <name evidence="1" type="ORF">AOC25_01745</name>
</gene>
<name>A0AAC9NFH8_9BURK</name>
<evidence type="ECO:0000313" key="1">
    <source>
        <dbReference type="EMBL" id="APC00430.1"/>
    </source>
</evidence>
<dbReference type="PANTHER" id="PTHR13132">
    <property type="entry name" value="ALPHA- 1,6 -FUCOSYLTRANSFERASE"/>
    <property type="match status" value="1"/>
</dbReference>
<dbReference type="EMBL" id="CP015017">
    <property type="protein sequence ID" value="APC00430.1"/>
    <property type="molecule type" value="Genomic_DNA"/>
</dbReference>
<organism evidence="1 2">
    <name type="scientific">Polynucleobacter asymbioticus</name>
    <dbReference type="NCBI Taxonomy" id="576611"/>
    <lineage>
        <taxon>Bacteria</taxon>
        <taxon>Pseudomonadati</taxon>
        <taxon>Pseudomonadota</taxon>
        <taxon>Betaproteobacteria</taxon>
        <taxon>Burkholderiales</taxon>
        <taxon>Burkholderiaceae</taxon>
        <taxon>Polynucleobacter</taxon>
    </lineage>
</organism>
<reference evidence="1" key="1">
    <citation type="journal article" date="2017" name="Appl. Environ. Microbiol.">
        <title>Microdiversification of a pelagic Polynucleobacter species is mainly driven by acquisition of genomic islands from a partially interspecific gene pool.</title>
        <authorList>
            <person name="Hoetzinger M."/>
            <person name="Hahn M.W."/>
            <person name="Jezberova J."/>
            <person name="Schmidt J."/>
            <person name="Koll U."/>
        </authorList>
    </citation>
    <scope>NUCLEOTIDE SEQUENCE</scope>
    <source>
        <strain evidence="1">MWH-RechtKol4</strain>
    </source>
</reference>
<dbReference type="GO" id="GO:0046921">
    <property type="term" value="F:alpha-(1-&gt;6)-fucosyltransferase activity"/>
    <property type="evidence" value="ECO:0007669"/>
    <property type="project" value="TreeGrafter"/>
</dbReference>
<dbReference type="RefSeq" id="WP_071538660.1">
    <property type="nucleotide sequence ID" value="NZ_CP015016.1"/>
</dbReference>
<dbReference type="Gene3D" id="3.40.50.11350">
    <property type="match status" value="1"/>
</dbReference>
<accession>A0AAC9NFH8</accession>
<dbReference type="GO" id="GO:0006487">
    <property type="term" value="P:protein N-linked glycosylation"/>
    <property type="evidence" value="ECO:0007669"/>
    <property type="project" value="TreeGrafter"/>
</dbReference>
<sequence length="337" mass="38704">MASLKSQQLVQAIYENALAKSTALRPITLTHEVEHAGYGAMLSRLMTGLNQSFIHQSNYHFEARSPYQIEKLFDIAVKQNQDGFSKNKKKVWHFFRDTWDVKYPLFSWRWFTKKPDYKERTRAQHQFPQCPIASETSLTRHQWCAILAQLICGKPTPYLRAILEQKKSVMGWDPAALHIGIHVRRGDKNTECPYIPTPTYVQFFHALATQYPDRAIQLFLTSDDPDSYADFKAALPNIPILWDQEEPRFNNCNVHMVGDQPDLALQESITAAKNICLLGECDYVIGMASAQFTWIGGLLCIFNNHLDTSRQIMIDPITQKQSHWACTYGFSLDELLA</sequence>
<proteinExistence type="predicted"/>
<dbReference type="Proteomes" id="UP000182060">
    <property type="component" value="Chromosome"/>
</dbReference>
<protein>
    <submittedName>
        <fullName evidence="1">Uncharacterized protein</fullName>
    </submittedName>
</protein>
<dbReference type="PANTHER" id="PTHR13132:SF29">
    <property type="entry name" value="ALPHA-(1,6)-FUCOSYLTRANSFERASE"/>
    <property type="match status" value="1"/>
</dbReference>
<dbReference type="AlphaFoldDB" id="A0AAC9NFH8"/>
<evidence type="ECO:0000313" key="2">
    <source>
        <dbReference type="Proteomes" id="UP000182060"/>
    </source>
</evidence>